<feature type="region of interest" description="Disordered" evidence="1">
    <location>
        <begin position="109"/>
        <end position="132"/>
    </location>
</feature>
<proteinExistence type="predicted"/>
<organism evidence="2 3">
    <name type="scientific">Rhamnella rubrinervis</name>
    <dbReference type="NCBI Taxonomy" id="2594499"/>
    <lineage>
        <taxon>Eukaryota</taxon>
        <taxon>Viridiplantae</taxon>
        <taxon>Streptophyta</taxon>
        <taxon>Embryophyta</taxon>
        <taxon>Tracheophyta</taxon>
        <taxon>Spermatophyta</taxon>
        <taxon>Magnoliopsida</taxon>
        <taxon>eudicotyledons</taxon>
        <taxon>Gunneridae</taxon>
        <taxon>Pentapetalae</taxon>
        <taxon>rosids</taxon>
        <taxon>fabids</taxon>
        <taxon>Rosales</taxon>
        <taxon>Rhamnaceae</taxon>
        <taxon>rhamnoid group</taxon>
        <taxon>Rhamneae</taxon>
        <taxon>Rhamnella</taxon>
    </lineage>
</organism>
<name>A0A8K0MCH6_9ROSA</name>
<sequence length="344" mass="38075">MWRLGGGSRWCCTSMVRSSGRCPQTSWMLETGCLKALAGVKTFKTVNNVSRETNDGDVATMPVGIRLGRPMSFVDWHAIADMAVLGLRILLTIVACCSTALASEVKNLKKRRAQPKEEGTRPRKSSTWRGRTDRRKLDWEEALDLGGGVLTGDNLTWGGKSQAWITLPRRSSTLGGGRDPREVDLGRRSLTRGEVQSWETRREGSTWEVLDLGKILKRGDFDLGRKFLTSGTSIREVSPDPRELTWEDGPRSGRTQLGGRPRTAALLMGVRAHPLFEFFTLGYCVNNTYTGRVLESLYGLRLALPPGGVEGPFINLGVHVGNHLKKRGLSTAFNSLLKKPRSCY</sequence>
<feature type="compositionally biased region" description="Basic and acidic residues" evidence="1">
    <location>
        <begin position="238"/>
        <end position="251"/>
    </location>
</feature>
<protein>
    <submittedName>
        <fullName evidence="2">Uncharacterized protein</fullName>
    </submittedName>
</protein>
<feature type="region of interest" description="Disordered" evidence="1">
    <location>
        <begin position="238"/>
        <end position="259"/>
    </location>
</feature>
<comment type="caution">
    <text evidence="2">The sequence shown here is derived from an EMBL/GenBank/DDBJ whole genome shotgun (WGS) entry which is preliminary data.</text>
</comment>
<evidence type="ECO:0000313" key="2">
    <source>
        <dbReference type="EMBL" id="KAF3442819.1"/>
    </source>
</evidence>
<evidence type="ECO:0000313" key="3">
    <source>
        <dbReference type="Proteomes" id="UP000796880"/>
    </source>
</evidence>
<evidence type="ECO:0000256" key="1">
    <source>
        <dbReference type="SAM" id="MobiDB-lite"/>
    </source>
</evidence>
<gene>
    <name evidence="2" type="ORF">FNV43_RR16737</name>
</gene>
<reference evidence="2" key="1">
    <citation type="submission" date="2020-03" db="EMBL/GenBank/DDBJ databases">
        <title>A high-quality chromosome-level genome assembly of a woody plant with both climbing and erect habits, Rhamnella rubrinervis.</title>
        <authorList>
            <person name="Lu Z."/>
            <person name="Yang Y."/>
            <person name="Zhu X."/>
            <person name="Sun Y."/>
        </authorList>
    </citation>
    <scope>NUCLEOTIDE SEQUENCE</scope>
    <source>
        <strain evidence="2">BYM</strain>
        <tissue evidence="2">Leaf</tissue>
    </source>
</reference>
<keyword evidence="3" id="KW-1185">Reference proteome</keyword>
<dbReference type="Proteomes" id="UP000796880">
    <property type="component" value="Unassembled WGS sequence"/>
</dbReference>
<dbReference type="AlphaFoldDB" id="A0A8K0MCH6"/>
<accession>A0A8K0MCH6</accession>
<dbReference type="EMBL" id="VOIH02000007">
    <property type="protein sequence ID" value="KAF3442819.1"/>
    <property type="molecule type" value="Genomic_DNA"/>
</dbReference>